<organism evidence="2 3">
    <name type="scientific">Corynebacterium zhongnanshanii</name>
    <dbReference type="NCBI Taxonomy" id="2768834"/>
    <lineage>
        <taxon>Bacteria</taxon>
        <taxon>Bacillati</taxon>
        <taxon>Actinomycetota</taxon>
        <taxon>Actinomycetes</taxon>
        <taxon>Mycobacteriales</taxon>
        <taxon>Corynebacteriaceae</taxon>
        <taxon>Corynebacterium</taxon>
    </lineage>
</organism>
<keyword evidence="1" id="KW-0812">Transmembrane</keyword>
<feature type="transmembrane region" description="Helical" evidence="1">
    <location>
        <begin position="114"/>
        <end position="133"/>
    </location>
</feature>
<comment type="caution">
    <text evidence="2">The sequence shown here is derived from an EMBL/GenBank/DDBJ whole genome shotgun (WGS) entry which is preliminary data.</text>
</comment>
<dbReference type="Proteomes" id="UP000436181">
    <property type="component" value="Unassembled WGS sequence"/>
</dbReference>
<evidence type="ECO:0000313" key="3">
    <source>
        <dbReference type="Proteomes" id="UP000436181"/>
    </source>
</evidence>
<keyword evidence="1" id="KW-0472">Membrane</keyword>
<feature type="transmembrane region" description="Helical" evidence="1">
    <location>
        <begin position="87"/>
        <end position="108"/>
    </location>
</feature>
<keyword evidence="1" id="KW-1133">Transmembrane helix</keyword>
<feature type="transmembrane region" description="Helical" evidence="1">
    <location>
        <begin position="12"/>
        <end position="33"/>
    </location>
</feature>
<gene>
    <name evidence="2" type="ORF">F8377_06390</name>
</gene>
<sequence>MDISGVDPTRVIVVSPVEKIVISLSIAALAVGLGLGEGLIVMIASVCTLACLGLMVFREDRSRRRSAMKLYPDEPWAEYDLAEKKDALNSVITFAVVMIAALAINIALDRWGQVQLVAAVLLGCLAAAAVFYLPTFRRLESQ</sequence>
<name>A0ABQ6VD70_9CORY</name>
<dbReference type="EMBL" id="WBZJ01000002">
    <property type="protein sequence ID" value="KAB3520867.1"/>
    <property type="molecule type" value="Genomic_DNA"/>
</dbReference>
<evidence type="ECO:0000256" key="1">
    <source>
        <dbReference type="SAM" id="Phobius"/>
    </source>
</evidence>
<protein>
    <submittedName>
        <fullName evidence="2">Uncharacterized protein</fullName>
    </submittedName>
</protein>
<reference evidence="2 3" key="1">
    <citation type="submission" date="2019-10" db="EMBL/GenBank/DDBJ databases">
        <title>Corynebacterium sp novel species isolated from the respiratory tract of Marmot.</title>
        <authorList>
            <person name="Zhang G."/>
        </authorList>
    </citation>
    <scope>NUCLEOTIDE SEQUENCE [LARGE SCALE GENOMIC DNA]</scope>
    <source>
        <strain evidence="2 3">336</strain>
    </source>
</reference>
<proteinExistence type="predicted"/>
<feature type="transmembrane region" description="Helical" evidence="1">
    <location>
        <begin position="39"/>
        <end position="57"/>
    </location>
</feature>
<dbReference type="RefSeq" id="WP_151844413.1">
    <property type="nucleotide sequence ID" value="NZ_WBZJ01000002.1"/>
</dbReference>
<keyword evidence="3" id="KW-1185">Reference proteome</keyword>
<accession>A0ABQ6VD70</accession>
<evidence type="ECO:0000313" key="2">
    <source>
        <dbReference type="EMBL" id="KAB3520867.1"/>
    </source>
</evidence>